<evidence type="ECO:0000259" key="2">
    <source>
        <dbReference type="PROSITE" id="PS51676"/>
    </source>
</evidence>
<dbReference type="Pfam" id="PF01846">
    <property type="entry name" value="FF"/>
    <property type="match status" value="2"/>
</dbReference>
<dbReference type="Gene3D" id="1.10.10.440">
    <property type="entry name" value="FF domain"/>
    <property type="match status" value="4"/>
</dbReference>
<dbReference type="GO" id="GO:0005685">
    <property type="term" value="C:U1 snRNP"/>
    <property type="evidence" value="ECO:0007669"/>
    <property type="project" value="TreeGrafter"/>
</dbReference>
<reference evidence="4" key="1">
    <citation type="submission" date="2022-11" db="UniProtKB">
        <authorList>
            <consortium name="WormBaseParasite"/>
        </authorList>
    </citation>
    <scope>IDENTIFICATION</scope>
</reference>
<dbReference type="PANTHER" id="PTHR11864:SF0">
    <property type="entry name" value="PRP40 PRE-MRNA PROCESSING FACTOR 40 HOMOLOG A (YEAST)"/>
    <property type="match status" value="1"/>
</dbReference>
<proteinExistence type="predicted"/>
<dbReference type="GO" id="GO:0003723">
    <property type="term" value="F:RNA binding"/>
    <property type="evidence" value="ECO:0007669"/>
    <property type="project" value="TreeGrafter"/>
</dbReference>
<dbReference type="Proteomes" id="UP000887572">
    <property type="component" value="Unplaced"/>
</dbReference>
<organism evidence="3 4">
    <name type="scientific">Globodera rostochiensis</name>
    <name type="common">Golden nematode worm</name>
    <name type="synonym">Heterodera rostochiensis</name>
    <dbReference type="NCBI Taxonomy" id="31243"/>
    <lineage>
        <taxon>Eukaryota</taxon>
        <taxon>Metazoa</taxon>
        <taxon>Ecdysozoa</taxon>
        <taxon>Nematoda</taxon>
        <taxon>Chromadorea</taxon>
        <taxon>Rhabditida</taxon>
        <taxon>Tylenchina</taxon>
        <taxon>Tylenchomorpha</taxon>
        <taxon>Tylenchoidea</taxon>
        <taxon>Heteroderidae</taxon>
        <taxon>Heteroderinae</taxon>
        <taxon>Globodera</taxon>
    </lineage>
</organism>
<protein>
    <submittedName>
        <fullName evidence="4">FF domain-containing protein</fullName>
    </submittedName>
</protein>
<dbReference type="AlphaFoldDB" id="A0A914HUA2"/>
<feature type="domain" description="FF" evidence="2">
    <location>
        <begin position="253"/>
        <end position="314"/>
    </location>
</feature>
<dbReference type="FunFam" id="1.10.10.440:FF:000002">
    <property type="entry name" value="pre-mRNA-processing factor 40 homolog A isoform X1"/>
    <property type="match status" value="1"/>
</dbReference>
<dbReference type="InterPro" id="IPR039726">
    <property type="entry name" value="Prp40-like"/>
</dbReference>
<dbReference type="SUPFAM" id="SSF81698">
    <property type="entry name" value="FF domain"/>
    <property type="match status" value="5"/>
</dbReference>
<dbReference type="WBParaSite" id="Gr19_v10_g4051.t1">
    <property type="protein sequence ID" value="Gr19_v10_g4051.t1"/>
    <property type="gene ID" value="Gr19_v10_g4051"/>
</dbReference>
<keyword evidence="3" id="KW-1185">Reference proteome</keyword>
<evidence type="ECO:0000256" key="1">
    <source>
        <dbReference type="SAM" id="MobiDB-lite"/>
    </source>
</evidence>
<dbReference type="PANTHER" id="PTHR11864">
    <property type="entry name" value="PRE-MRNA-PROCESSING PROTEIN PRP40"/>
    <property type="match status" value="1"/>
</dbReference>
<dbReference type="GO" id="GO:0071004">
    <property type="term" value="C:U2-type prespliceosome"/>
    <property type="evidence" value="ECO:0007669"/>
    <property type="project" value="TreeGrafter"/>
</dbReference>
<feature type="compositionally biased region" description="Basic residues" evidence="1">
    <location>
        <begin position="488"/>
        <end position="500"/>
    </location>
</feature>
<feature type="compositionally biased region" description="Basic residues" evidence="1">
    <location>
        <begin position="445"/>
        <end position="455"/>
    </location>
</feature>
<dbReference type="InterPro" id="IPR036517">
    <property type="entry name" value="FF_domain_sf"/>
</dbReference>
<evidence type="ECO:0000313" key="4">
    <source>
        <dbReference type="WBParaSite" id="Gr19_v10_g4051.t1"/>
    </source>
</evidence>
<feature type="region of interest" description="Disordered" evidence="1">
    <location>
        <begin position="442"/>
        <end position="501"/>
    </location>
</feature>
<evidence type="ECO:0000313" key="3">
    <source>
        <dbReference type="Proteomes" id="UP000887572"/>
    </source>
</evidence>
<sequence>MEATLKTLIVKKSEEPSVPKESAKVEEEDASEYNLKKKQVEKFRELLQDKCNEKRINTNMNWEQASKYTQHDPRYKILCKVSEKKQVFNAWKIQRYKEERDERRFAIKMAKESLEKWLMAHPKIKPTLRYHKAEGVFSTESKWKAVTEPERREIFEDVKIALAKRDADEKKSLKERNIKSLSDILDGIDKIDYRTTWAEAQRILIENPCFAKDTILQGMDKEDALVVFQKHIKLSEEQYVKEKQLDAKRIKRQERKTRESFMQLLHELHDRALVTPTSTWTQLYPMICADQRFENMLLTNGSTALDLFKFYVEYLRTKVSFDESTTFEAFRQWVREGPNFNQMDPVNVKLCFNDFYDRILLKKKEAEKEELKKQKRAELSVWELLRSLSPAVGPSSDWEQVKEKLKETGQFMAAEDGGLKRQFFDSYVKSLQDICGHYHSANTSSKKKKKEKRKKYDQDPSDSEEPSAKSKKKRKREEKSDEEEEVGKRRRKKKRSKKSGQQKLKLFSTSCLISLFGSYDVGRTFGCFEKYFCFVVKLEIEIRAFRLQQFETAGKLYGSRSWKVLSEVVSVNESVLQILRACWLTRRHF</sequence>
<dbReference type="SMART" id="SM00441">
    <property type="entry name" value="FF"/>
    <property type="match status" value="4"/>
</dbReference>
<accession>A0A914HUA2</accession>
<dbReference type="InterPro" id="IPR002713">
    <property type="entry name" value="FF_domain"/>
</dbReference>
<dbReference type="Pfam" id="PF25432">
    <property type="entry name" value="FF_PRPF40A"/>
    <property type="match status" value="1"/>
</dbReference>
<name>A0A914HUA2_GLORO</name>
<dbReference type="GO" id="GO:0045292">
    <property type="term" value="P:mRNA cis splicing, via spliceosome"/>
    <property type="evidence" value="ECO:0007669"/>
    <property type="project" value="InterPro"/>
</dbReference>
<dbReference type="PROSITE" id="PS51676">
    <property type="entry name" value="FF"/>
    <property type="match status" value="1"/>
</dbReference>